<dbReference type="PANTHER" id="PTHR35902:SF3">
    <property type="entry name" value="NPCBM-ASSOCIATED, NEW3 DOMAIN OF ALPHA-GALACTOSIDASE"/>
    <property type="match status" value="1"/>
</dbReference>
<sequence precursor="true">MKSTLRIKIFTHLTLILAVMFVLGMFPIIDMHPASAKEFLPAASEHTINFYTGYGEPDLYASVLGDTELERGETRDIRIVISNRGVLYGAKSAQGVGTSETKQALAIKELEYESLRTVAYGVKATLVSNSEYIDVDPTTSSQTLEEVFPGQLPDDPLVFTLKVSKNAPAGVYMLDLPLIYEYKKDIRMTAGITTAVGLPDKDHAAFYQTANKTLTIPIVIGPQPMLAVTEVSGQIIAGGTSAINVTYTNTGELPATDAVARIVAIKPFSCDRSMQPLGTIAPGLSKTASFDISAQRAAVIKTYGLDSEVKYIDTDDEIAYSSNMKVNVTVAPAEDKLNITGIAIAGIAITLIVLIFKNVLRSMNQKNRGIE</sequence>
<keyword evidence="3" id="KW-1185">Reference proteome</keyword>
<accession>L0KVX7</accession>
<organism evidence="2 3">
    <name type="scientific">Methanomethylovorans hollandica (strain DSM 15978 / NBRC 107637 / DMS1)</name>
    <dbReference type="NCBI Taxonomy" id="867904"/>
    <lineage>
        <taxon>Archaea</taxon>
        <taxon>Methanobacteriati</taxon>
        <taxon>Methanobacteriota</taxon>
        <taxon>Stenosarchaea group</taxon>
        <taxon>Methanomicrobia</taxon>
        <taxon>Methanosarcinales</taxon>
        <taxon>Methanosarcinaceae</taxon>
        <taxon>Methanomethylovorans</taxon>
    </lineage>
</organism>
<dbReference type="EMBL" id="CP003362">
    <property type="protein sequence ID" value="AGB49276.1"/>
    <property type="molecule type" value="Genomic_DNA"/>
</dbReference>
<dbReference type="Proteomes" id="UP000010866">
    <property type="component" value="Chromosome"/>
</dbReference>
<proteinExistence type="predicted"/>
<gene>
    <name evidence="2" type="ordered locus">Metho_1038</name>
</gene>
<dbReference type="PANTHER" id="PTHR35902">
    <property type="entry name" value="S-LAYER DOMAIN-LIKE PROTEIN-RELATED"/>
    <property type="match status" value="1"/>
</dbReference>
<dbReference type="RefSeq" id="WP_015324442.1">
    <property type="nucleotide sequence ID" value="NC_019977.1"/>
</dbReference>
<name>L0KVX7_METHD</name>
<dbReference type="STRING" id="867904.Metho_1038"/>
<dbReference type="AlphaFoldDB" id="L0KVX7"/>
<evidence type="ECO:0008006" key="4">
    <source>
        <dbReference type="Google" id="ProtNLM"/>
    </source>
</evidence>
<dbReference type="KEGG" id="mhz:Metho_1038"/>
<reference evidence="3" key="1">
    <citation type="submission" date="2012-02" db="EMBL/GenBank/DDBJ databases">
        <title>Complete sequence of chromosome of Methanomethylovorans hollandica DSM 15978.</title>
        <authorList>
            <person name="Lucas S."/>
            <person name="Copeland A."/>
            <person name="Lapidus A."/>
            <person name="Glavina del Rio T."/>
            <person name="Dalin E."/>
            <person name="Tice H."/>
            <person name="Bruce D."/>
            <person name="Goodwin L."/>
            <person name="Pitluck S."/>
            <person name="Peters L."/>
            <person name="Mikhailova N."/>
            <person name="Held B."/>
            <person name="Kyrpides N."/>
            <person name="Mavromatis K."/>
            <person name="Ivanova N."/>
            <person name="Brettin T."/>
            <person name="Detter J.C."/>
            <person name="Han C."/>
            <person name="Larimer F."/>
            <person name="Land M."/>
            <person name="Hauser L."/>
            <person name="Markowitz V."/>
            <person name="Cheng J.-F."/>
            <person name="Hugenholtz P."/>
            <person name="Woyke T."/>
            <person name="Wu D."/>
            <person name="Spring S."/>
            <person name="Schroeder M."/>
            <person name="Brambilla E."/>
            <person name="Klenk H.-P."/>
            <person name="Eisen J.A."/>
        </authorList>
    </citation>
    <scope>NUCLEOTIDE SEQUENCE [LARGE SCALE GENOMIC DNA]</scope>
    <source>
        <strain evidence="3">DSM 15978 / NBRC 107637 / DMS1</strain>
    </source>
</reference>
<protein>
    <recommendedName>
        <fullName evidence="4">S-layer domain-containing protein</fullName>
    </recommendedName>
</protein>
<feature type="transmembrane region" description="Helical" evidence="1">
    <location>
        <begin position="337"/>
        <end position="356"/>
    </location>
</feature>
<dbReference type="OrthoDB" id="56770at2157"/>
<dbReference type="HOGENOM" id="CLU_028008_0_0_2"/>
<keyword evidence="1" id="KW-0812">Transmembrane</keyword>
<evidence type="ECO:0000256" key="1">
    <source>
        <dbReference type="SAM" id="Phobius"/>
    </source>
</evidence>
<dbReference type="GeneID" id="14406847"/>
<keyword evidence="1" id="KW-0472">Membrane</keyword>
<keyword evidence="1" id="KW-1133">Transmembrane helix</keyword>
<evidence type="ECO:0000313" key="2">
    <source>
        <dbReference type="EMBL" id="AGB49276.1"/>
    </source>
</evidence>
<evidence type="ECO:0000313" key="3">
    <source>
        <dbReference type="Proteomes" id="UP000010866"/>
    </source>
</evidence>